<organism evidence="2">
    <name type="scientific">marine metagenome</name>
    <dbReference type="NCBI Taxonomy" id="408172"/>
    <lineage>
        <taxon>unclassified sequences</taxon>
        <taxon>metagenomes</taxon>
        <taxon>ecological metagenomes</taxon>
    </lineage>
</organism>
<dbReference type="SUPFAM" id="SSF48208">
    <property type="entry name" value="Six-hairpin glycosidases"/>
    <property type="match status" value="1"/>
</dbReference>
<dbReference type="GO" id="GO:0005794">
    <property type="term" value="C:Golgi apparatus"/>
    <property type="evidence" value="ECO:0007669"/>
    <property type="project" value="TreeGrafter"/>
</dbReference>
<dbReference type="InterPro" id="IPR008928">
    <property type="entry name" value="6-hairpin_glycosidase_sf"/>
</dbReference>
<reference evidence="2" key="1">
    <citation type="submission" date="2018-05" db="EMBL/GenBank/DDBJ databases">
        <authorList>
            <person name="Lanie J.A."/>
            <person name="Ng W.-L."/>
            <person name="Kazmierczak K.M."/>
            <person name="Andrzejewski T.M."/>
            <person name="Davidsen T.M."/>
            <person name="Wayne K.J."/>
            <person name="Tettelin H."/>
            <person name="Glass J.I."/>
            <person name="Rusch D."/>
            <person name="Podicherti R."/>
            <person name="Tsui H.-C.T."/>
            <person name="Winkler M.E."/>
        </authorList>
    </citation>
    <scope>NUCLEOTIDE SEQUENCE</scope>
</reference>
<dbReference type="PANTHER" id="PTHR13174:SF3">
    <property type="entry name" value="D-GLUCURONYL C5-EPIMERASE"/>
    <property type="match status" value="1"/>
</dbReference>
<sequence>VQSLIADYDENGIPLNRPYIDVSSSELIYYPITIGQVGLSVFHTYLRTKSESDLKRFIKFADWFVNNGEEKNELGMRWLTHVPLPAYQNPGPWQSAFSQSRAISILLRAFQLTKESLYLETAQKALVSYEFPVSKGGVMSLTKWGPFFEEYPSHVPVLVLNGHIFSIFGLFDFHRVFPEDERCTQLINNGLNTLFASLPSFDLGYWSRYNYCHADFYPDIDPATISYHRLHIILLKAVNKFRKDAVLSEYIEKWKDYIGFQNFMKAMFLKYKALKKLN</sequence>
<evidence type="ECO:0000313" key="2">
    <source>
        <dbReference type="EMBL" id="SVD56682.1"/>
    </source>
</evidence>
<dbReference type="Pfam" id="PF06662">
    <property type="entry name" value="C5-epim_C"/>
    <property type="match status" value="1"/>
</dbReference>
<dbReference type="EMBL" id="UINC01158893">
    <property type="protein sequence ID" value="SVD56682.1"/>
    <property type="molecule type" value="Genomic_DNA"/>
</dbReference>
<protein>
    <recommendedName>
        <fullName evidence="1">D-glucuronyl C5-epimerase C-terminal domain-containing protein</fullName>
    </recommendedName>
</protein>
<gene>
    <name evidence="2" type="ORF">METZ01_LOCUS409536</name>
</gene>
<accession>A0A382WD17</accession>
<dbReference type="InterPro" id="IPR039721">
    <property type="entry name" value="C5-epimerase"/>
</dbReference>
<dbReference type="AlphaFoldDB" id="A0A382WD17"/>
<dbReference type="InterPro" id="IPR010598">
    <property type="entry name" value="C5-epim_C"/>
</dbReference>
<feature type="non-terminal residue" evidence="2">
    <location>
        <position position="278"/>
    </location>
</feature>
<dbReference type="GO" id="GO:0015012">
    <property type="term" value="P:heparan sulfate proteoglycan biosynthetic process"/>
    <property type="evidence" value="ECO:0007669"/>
    <property type="project" value="InterPro"/>
</dbReference>
<dbReference type="PANTHER" id="PTHR13174">
    <property type="entry name" value="D-GLUCURONYL C5-EPIMERASE"/>
    <property type="match status" value="1"/>
</dbReference>
<proteinExistence type="predicted"/>
<name>A0A382WD17_9ZZZZ</name>
<dbReference type="GO" id="GO:0005975">
    <property type="term" value="P:carbohydrate metabolic process"/>
    <property type="evidence" value="ECO:0007669"/>
    <property type="project" value="InterPro"/>
</dbReference>
<feature type="domain" description="D-glucuronyl C5-epimerase C-terminal" evidence="1">
    <location>
        <begin position="90"/>
        <end position="255"/>
    </location>
</feature>
<feature type="non-terminal residue" evidence="2">
    <location>
        <position position="1"/>
    </location>
</feature>
<evidence type="ECO:0000259" key="1">
    <source>
        <dbReference type="Pfam" id="PF06662"/>
    </source>
</evidence>
<dbReference type="GO" id="GO:0047464">
    <property type="term" value="F:heparosan-N-sulfate-glucuronate 5-epimerase activity"/>
    <property type="evidence" value="ECO:0007669"/>
    <property type="project" value="InterPro"/>
</dbReference>